<evidence type="ECO:0000313" key="8">
    <source>
        <dbReference type="EMBL" id="MBE9143568.1"/>
    </source>
</evidence>
<dbReference type="InterPro" id="IPR003661">
    <property type="entry name" value="HisK_dim/P_dom"/>
</dbReference>
<dbReference type="Pfam" id="PF00512">
    <property type="entry name" value="HisKA"/>
    <property type="match status" value="1"/>
</dbReference>
<feature type="domain" description="Response regulatory" evidence="7">
    <location>
        <begin position="3"/>
        <end position="119"/>
    </location>
</feature>
<dbReference type="RefSeq" id="WP_190522145.1">
    <property type="nucleotide sequence ID" value="NZ_JADEWU010000018.1"/>
</dbReference>
<accession>A0ABR9UAT2</accession>
<dbReference type="EMBL" id="JADEWU010000018">
    <property type="protein sequence ID" value="MBE9143568.1"/>
    <property type="molecule type" value="Genomic_DNA"/>
</dbReference>
<dbReference type="InterPro" id="IPR001789">
    <property type="entry name" value="Sig_transdc_resp-reg_receiver"/>
</dbReference>
<dbReference type="Pfam" id="PF00072">
    <property type="entry name" value="Response_reg"/>
    <property type="match status" value="1"/>
</dbReference>
<reference evidence="8 9" key="1">
    <citation type="submission" date="2020-10" db="EMBL/GenBank/DDBJ databases">
        <authorList>
            <person name="Castelo-Branco R."/>
            <person name="Eusebio N."/>
            <person name="Adriana R."/>
            <person name="Vieira A."/>
            <person name="Brugerolle De Fraissinette N."/>
            <person name="Rezende De Castro R."/>
            <person name="Schneider M.P."/>
            <person name="Vasconcelos V."/>
            <person name="Leao P.N."/>
        </authorList>
    </citation>
    <scope>NUCLEOTIDE SEQUENCE [LARGE SCALE GENOMIC DNA]</scope>
    <source>
        <strain evidence="8 9">LEGE 06226</strain>
    </source>
</reference>
<dbReference type="Proteomes" id="UP000640725">
    <property type="component" value="Unassembled WGS sequence"/>
</dbReference>
<evidence type="ECO:0000256" key="3">
    <source>
        <dbReference type="ARBA" id="ARBA00022553"/>
    </source>
</evidence>
<dbReference type="CDD" id="cd17574">
    <property type="entry name" value="REC_OmpR"/>
    <property type="match status" value="1"/>
</dbReference>
<gene>
    <name evidence="8" type="ORF">IQ236_10055</name>
</gene>
<keyword evidence="3 5" id="KW-0597">Phosphoprotein</keyword>
<evidence type="ECO:0000256" key="1">
    <source>
        <dbReference type="ARBA" id="ARBA00000085"/>
    </source>
</evidence>
<dbReference type="SUPFAM" id="SSF47384">
    <property type="entry name" value="Homodimeric domain of signal transducing histidine kinase"/>
    <property type="match status" value="1"/>
</dbReference>
<evidence type="ECO:0000256" key="2">
    <source>
        <dbReference type="ARBA" id="ARBA00012438"/>
    </source>
</evidence>
<organism evidence="8 9">
    <name type="scientific">Planktothrix mougeotii LEGE 06226</name>
    <dbReference type="NCBI Taxonomy" id="1828728"/>
    <lineage>
        <taxon>Bacteria</taxon>
        <taxon>Bacillati</taxon>
        <taxon>Cyanobacteriota</taxon>
        <taxon>Cyanophyceae</taxon>
        <taxon>Oscillatoriophycideae</taxon>
        <taxon>Oscillatoriales</taxon>
        <taxon>Microcoleaceae</taxon>
        <taxon>Planktothrix</taxon>
    </lineage>
</organism>
<dbReference type="CDD" id="cd00082">
    <property type="entry name" value="HisKA"/>
    <property type="match status" value="1"/>
</dbReference>
<protein>
    <recommendedName>
        <fullName evidence="2">histidine kinase</fullName>
        <ecNumber evidence="2">2.7.13.3</ecNumber>
    </recommendedName>
</protein>
<dbReference type="SMART" id="SM00448">
    <property type="entry name" value="REC"/>
    <property type="match status" value="1"/>
</dbReference>
<dbReference type="PROSITE" id="PS50110">
    <property type="entry name" value="RESPONSE_REGULATORY"/>
    <property type="match status" value="1"/>
</dbReference>
<dbReference type="EC" id="2.7.13.3" evidence="2"/>
<proteinExistence type="predicted"/>
<dbReference type="Gene3D" id="1.10.287.130">
    <property type="match status" value="1"/>
</dbReference>
<evidence type="ECO:0000256" key="5">
    <source>
        <dbReference type="PROSITE-ProRule" id="PRU00169"/>
    </source>
</evidence>
<evidence type="ECO:0000256" key="4">
    <source>
        <dbReference type="ARBA" id="ARBA00023012"/>
    </source>
</evidence>
<sequence length="243" mass="28144">MNKVLIIEDEDTIRENIMELLLSEEFQVLDAAQGQLGIKLASEYQPNLILCDIIMPDIDGYTVLTEMQKQPLLANIPFIFMTAKAERRDLRLGMELGADDYITKPFTPIELLSTIRARLKKQQQYLFQYAEERERANQLKQKVSELEQLSKTQEELLTRLSEELSNPMSNISLAVQMLNLLSTQANQVPDLALKQQRYLKILQEECAREVSILNQISDLKTILTPENIKFIRKLNVLQRNNYD</sequence>
<feature type="modified residue" description="4-aspartylphosphate" evidence="5">
    <location>
        <position position="52"/>
    </location>
</feature>
<keyword evidence="4" id="KW-0902">Two-component regulatory system</keyword>
<dbReference type="SUPFAM" id="SSF52172">
    <property type="entry name" value="CheY-like"/>
    <property type="match status" value="1"/>
</dbReference>
<name>A0ABR9UAT2_9CYAN</name>
<keyword evidence="6" id="KW-0175">Coiled coil</keyword>
<keyword evidence="9" id="KW-1185">Reference proteome</keyword>
<dbReference type="PANTHER" id="PTHR43547:SF2">
    <property type="entry name" value="HYBRID SIGNAL TRANSDUCTION HISTIDINE KINASE C"/>
    <property type="match status" value="1"/>
</dbReference>
<comment type="catalytic activity">
    <reaction evidence="1">
        <text>ATP + protein L-histidine = ADP + protein N-phospho-L-histidine.</text>
        <dbReference type="EC" id="2.7.13.3"/>
    </reaction>
</comment>
<evidence type="ECO:0000259" key="7">
    <source>
        <dbReference type="PROSITE" id="PS50110"/>
    </source>
</evidence>
<evidence type="ECO:0000256" key="6">
    <source>
        <dbReference type="SAM" id="Coils"/>
    </source>
</evidence>
<dbReference type="Gene3D" id="3.40.50.2300">
    <property type="match status" value="1"/>
</dbReference>
<feature type="coiled-coil region" evidence="6">
    <location>
        <begin position="129"/>
        <end position="166"/>
    </location>
</feature>
<dbReference type="InterPro" id="IPR011006">
    <property type="entry name" value="CheY-like_superfamily"/>
</dbReference>
<evidence type="ECO:0000313" key="9">
    <source>
        <dbReference type="Proteomes" id="UP000640725"/>
    </source>
</evidence>
<dbReference type="InterPro" id="IPR036097">
    <property type="entry name" value="HisK_dim/P_sf"/>
</dbReference>
<dbReference type="PANTHER" id="PTHR43547">
    <property type="entry name" value="TWO-COMPONENT HISTIDINE KINASE"/>
    <property type="match status" value="1"/>
</dbReference>
<comment type="caution">
    <text evidence="8">The sequence shown here is derived from an EMBL/GenBank/DDBJ whole genome shotgun (WGS) entry which is preliminary data.</text>
</comment>